<evidence type="ECO:0000313" key="1">
    <source>
        <dbReference type="EnsemblPlants" id="AVESA.00010b.r2.5DG0948740.1.CDS"/>
    </source>
</evidence>
<proteinExistence type="predicted"/>
<reference evidence="1" key="2">
    <citation type="submission" date="2025-09" db="UniProtKB">
        <authorList>
            <consortium name="EnsemblPlants"/>
        </authorList>
    </citation>
    <scope>IDENTIFICATION</scope>
</reference>
<protein>
    <submittedName>
        <fullName evidence="1">Uncharacterized protein</fullName>
    </submittedName>
</protein>
<name>A0ACD5YCE0_AVESA</name>
<dbReference type="Proteomes" id="UP001732700">
    <property type="component" value="Chromosome 5D"/>
</dbReference>
<accession>A0ACD5YCE0</accession>
<keyword evidence="2" id="KW-1185">Reference proteome</keyword>
<reference evidence="1" key="1">
    <citation type="submission" date="2021-05" db="EMBL/GenBank/DDBJ databases">
        <authorList>
            <person name="Scholz U."/>
            <person name="Mascher M."/>
            <person name="Fiebig A."/>
        </authorList>
    </citation>
    <scope>NUCLEOTIDE SEQUENCE [LARGE SCALE GENOMIC DNA]</scope>
</reference>
<organism evidence="1 2">
    <name type="scientific">Avena sativa</name>
    <name type="common">Oat</name>
    <dbReference type="NCBI Taxonomy" id="4498"/>
    <lineage>
        <taxon>Eukaryota</taxon>
        <taxon>Viridiplantae</taxon>
        <taxon>Streptophyta</taxon>
        <taxon>Embryophyta</taxon>
        <taxon>Tracheophyta</taxon>
        <taxon>Spermatophyta</taxon>
        <taxon>Magnoliopsida</taxon>
        <taxon>Liliopsida</taxon>
        <taxon>Poales</taxon>
        <taxon>Poaceae</taxon>
        <taxon>BOP clade</taxon>
        <taxon>Pooideae</taxon>
        <taxon>Poodae</taxon>
        <taxon>Poeae</taxon>
        <taxon>Poeae Chloroplast Group 1 (Aveneae type)</taxon>
        <taxon>Aveninae</taxon>
        <taxon>Avena</taxon>
    </lineage>
</organism>
<dbReference type="EnsemblPlants" id="AVESA.00010b.r2.5DG0948740.1">
    <property type="protein sequence ID" value="AVESA.00010b.r2.5DG0948740.1.CDS"/>
    <property type="gene ID" value="AVESA.00010b.r2.5DG0948740"/>
</dbReference>
<sequence length="349" mass="38208">MASFFSKCFPYLLLLALSLDGSSATSDLGTDRMLMEGRFQRWKAEHNKAYSTPAEESNRLHVYARNIRHIEATNTGAGLTYELGETAYSDLTSDEFMAMYTSPRSLISDDATTIITTRAGPIDARQQVYVNESLGAPLMVNWTSRGAVTPVKNQGKCGSCWAFTAVAAVEGIHKIKTGNLVSLSEQQLVDCDSRDHGCNGGWSMTAFRWIKRNGVTRESDYPYKEAQGTCNKNPRPAARIRGSTNVASNSERSLTNAVADQPVAVAIEVTPSLQHYKGGVYSGPCGTKLNHGVTVVGYGVRETDGTKYWIVKNSWGVKWGEDGYFKMKKDIEDPAGICGIAMNPSFPHM</sequence>
<evidence type="ECO:0000313" key="2">
    <source>
        <dbReference type="Proteomes" id="UP001732700"/>
    </source>
</evidence>